<dbReference type="PANTHER" id="PTHR14226:SF25">
    <property type="entry name" value="PHOSPHOESTERASE"/>
    <property type="match status" value="1"/>
</dbReference>
<evidence type="ECO:0000256" key="1">
    <source>
        <dbReference type="ARBA" id="ARBA00022801"/>
    </source>
</evidence>
<dbReference type="Gene3D" id="3.40.1090.10">
    <property type="entry name" value="Cytosolic phospholipase A2 catalytic domain"/>
    <property type="match status" value="2"/>
</dbReference>
<evidence type="ECO:0000256" key="4">
    <source>
        <dbReference type="PROSITE-ProRule" id="PRU01161"/>
    </source>
</evidence>
<accession>A0A1R4IBH2</accession>
<dbReference type="AlphaFoldDB" id="A0A1R4IBH2"/>
<dbReference type="Proteomes" id="UP000196230">
    <property type="component" value="Unassembled WGS sequence"/>
</dbReference>
<dbReference type="GO" id="GO:0016042">
    <property type="term" value="P:lipid catabolic process"/>
    <property type="evidence" value="ECO:0007669"/>
    <property type="project" value="UniProtKB-UniRule"/>
</dbReference>
<keyword evidence="1 4" id="KW-0378">Hydrolase</keyword>
<dbReference type="PROSITE" id="PS51635">
    <property type="entry name" value="PNPLA"/>
    <property type="match status" value="1"/>
</dbReference>
<dbReference type="Pfam" id="PF19890">
    <property type="entry name" value="DUF6363"/>
    <property type="match status" value="1"/>
</dbReference>
<dbReference type="Pfam" id="PF01734">
    <property type="entry name" value="Patatin"/>
    <property type="match status" value="1"/>
</dbReference>
<feature type="active site" description="Nucleophile" evidence="4">
    <location>
        <position position="63"/>
    </location>
</feature>
<keyword evidence="2 4" id="KW-0442">Lipid degradation</keyword>
<reference evidence="7 8" key="1">
    <citation type="submission" date="2017-02" db="EMBL/GenBank/DDBJ databases">
        <authorList>
            <person name="Peterson S.W."/>
        </authorList>
    </citation>
    <scope>NUCLEOTIDE SEQUENCE [LARGE SCALE GENOMIC DNA]</scope>
    <source>
        <strain evidence="7 8">2B3F</strain>
    </source>
</reference>
<evidence type="ECO:0000256" key="5">
    <source>
        <dbReference type="SAM" id="MobiDB-lite"/>
    </source>
</evidence>
<comment type="caution">
    <text evidence="4">Lacks conserved residue(s) required for the propagation of feature annotation.</text>
</comment>
<dbReference type="InterPro" id="IPR050301">
    <property type="entry name" value="NTE"/>
</dbReference>
<dbReference type="InterPro" id="IPR037483">
    <property type="entry name" value="YjjU-like"/>
</dbReference>
<dbReference type="SUPFAM" id="SSF52151">
    <property type="entry name" value="FabD/lysophospholipase-like"/>
    <property type="match status" value="1"/>
</dbReference>
<gene>
    <name evidence="7" type="ORF">FM125_01355</name>
</gene>
<feature type="region of interest" description="Disordered" evidence="5">
    <location>
        <begin position="1"/>
        <end position="20"/>
    </location>
</feature>
<evidence type="ECO:0000256" key="2">
    <source>
        <dbReference type="ARBA" id="ARBA00022963"/>
    </source>
</evidence>
<evidence type="ECO:0000313" key="8">
    <source>
        <dbReference type="Proteomes" id="UP000196230"/>
    </source>
</evidence>
<proteinExistence type="predicted"/>
<evidence type="ECO:0000259" key="6">
    <source>
        <dbReference type="PROSITE" id="PS51635"/>
    </source>
</evidence>
<evidence type="ECO:0000256" key="3">
    <source>
        <dbReference type="ARBA" id="ARBA00023098"/>
    </source>
</evidence>
<organism evidence="7 8">
    <name type="scientific">Micrococcus lylae</name>
    <dbReference type="NCBI Taxonomy" id="1273"/>
    <lineage>
        <taxon>Bacteria</taxon>
        <taxon>Bacillati</taxon>
        <taxon>Actinomycetota</taxon>
        <taxon>Actinomycetes</taxon>
        <taxon>Micrococcales</taxon>
        <taxon>Micrococcaceae</taxon>
        <taxon>Micrococcus</taxon>
    </lineage>
</organism>
<dbReference type="InterPro" id="IPR045943">
    <property type="entry name" value="DUF6363"/>
</dbReference>
<feature type="domain" description="PNPLA" evidence="6">
    <location>
        <begin position="30"/>
        <end position="203"/>
    </location>
</feature>
<keyword evidence="3 4" id="KW-0443">Lipid metabolism</keyword>
<dbReference type="GO" id="GO:0016787">
    <property type="term" value="F:hydrolase activity"/>
    <property type="evidence" value="ECO:0007669"/>
    <property type="project" value="UniProtKB-UniRule"/>
</dbReference>
<name>A0A1R4IBH2_9MICC</name>
<sequence>MAGNTSSQSGSPEGEQDRARIRSTVTDTALVFEGGGMRASLTSAVVSGLIEEGIFCDFVSGISAGSSNTANYLSRDARRARACFVDFADDPRFGSWRTWIRGQGLFAAEYIYQHAGRPGQALPYDFGTFRANPARFAIGGFDAETGQTVWWGREDVHTLDDLMVRVRASSTMPVLMPPVKLAGSTWVDGALGVDGGIPLTPGAQAGYEKQLVILTRERSYVKRPERFPGFYRTYFRRYPAVAEGLTTRWKRYNETRERLFEMERAGTAYVFAPEHMPVQNGERNVAKLAAAHELGRQQFAKELPAIKEFLGLDG</sequence>
<dbReference type="InterPro" id="IPR002641">
    <property type="entry name" value="PNPLA_dom"/>
</dbReference>
<dbReference type="PANTHER" id="PTHR14226">
    <property type="entry name" value="NEUROPATHY TARGET ESTERASE/SWISS CHEESE D.MELANOGASTER"/>
    <property type="match status" value="1"/>
</dbReference>
<feature type="active site" description="Proton acceptor" evidence="4">
    <location>
        <position position="188"/>
    </location>
</feature>
<feature type="short sequence motif" description="GXSXG" evidence="4">
    <location>
        <begin position="61"/>
        <end position="65"/>
    </location>
</feature>
<dbReference type="EMBL" id="FUKP01000009">
    <property type="protein sequence ID" value="SJN17241.1"/>
    <property type="molecule type" value="Genomic_DNA"/>
</dbReference>
<feature type="short sequence motif" description="DGA/G" evidence="4">
    <location>
        <begin position="188"/>
        <end position="190"/>
    </location>
</feature>
<protein>
    <submittedName>
        <fullName evidence="7">Predicted esterase of the alpha-beta hydrolase superfamily</fullName>
    </submittedName>
</protein>
<dbReference type="InterPro" id="IPR016035">
    <property type="entry name" value="Acyl_Trfase/lysoPLipase"/>
</dbReference>
<dbReference type="CDD" id="cd07208">
    <property type="entry name" value="Pat_hypo_Ecoli_yjju_like"/>
    <property type="match status" value="1"/>
</dbReference>
<evidence type="ECO:0000313" key="7">
    <source>
        <dbReference type="EMBL" id="SJN17241.1"/>
    </source>
</evidence>
<feature type="compositionally biased region" description="Polar residues" evidence="5">
    <location>
        <begin position="1"/>
        <end position="11"/>
    </location>
</feature>